<accession>A0A401GE06</accession>
<dbReference type="InParanoid" id="A0A401GE06"/>
<dbReference type="GeneID" id="38777272"/>
<organism evidence="1 2">
    <name type="scientific">Sparassis crispa</name>
    <dbReference type="NCBI Taxonomy" id="139825"/>
    <lineage>
        <taxon>Eukaryota</taxon>
        <taxon>Fungi</taxon>
        <taxon>Dikarya</taxon>
        <taxon>Basidiomycota</taxon>
        <taxon>Agaricomycotina</taxon>
        <taxon>Agaricomycetes</taxon>
        <taxon>Polyporales</taxon>
        <taxon>Sparassidaceae</taxon>
        <taxon>Sparassis</taxon>
    </lineage>
</organism>
<keyword evidence="2" id="KW-1185">Reference proteome</keyword>
<name>A0A401GE06_9APHY</name>
<dbReference type="AlphaFoldDB" id="A0A401GE06"/>
<evidence type="ECO:0000313" key="1">
    <source>
        <dbReference type="EMBL" id="GBE80355.1"/>
    </source>
</evidence>
<proteinExistence type="predicted"/>
<sequence length="232" mass="23444">MTQLSSKSAGTKEVPAAFALGDLLDAIKQIINMQAQLVTAVSALQAAATASVAATPGEPTVELPEDVPTVDLLTLTLTVIAPVIEQLAAAPPPMITPVTIIEQPAVAPTHPIVTSIAEPMATVNPVTLIEQPATAPPLPIITTTPAITTAPVLQLPTAVLLPPVIIDAPVPHATMAAVAFGRPPAYHVVAVGAAVQPPPPPPPAPPVAAPVIPLPAAPCWYIVVKGHAVGVF</sequence>
<comment type="caution">
    <text evidence="1">The sequence shown here is derived from an EMBL/GenBank/DDBJ whole genome shotgun (WGS) entry which is preliminary data.</text>
</comment>
<reference evidence="1 2" key="1">
    <citation type="journal article" date="2018" name="Sci. Rep.">
        <title>Genome sequence of the cauliflower mushroom Sparassis crispa (Hanabiratake) and its association with beneficial usage.</title>
        <authorList>
            <person name="Kiyama R."/>
            <person name="Furutani Y."/>
            <person name="Kawaguchi K."/>
            <person name="Nakanishi T."/>
        </authorList>
    </citation>
    <scope>NUCLEOTIDE SEQUENCE [LARGE SCALE GENOMIC DNA]</scope>
</reference>
<dbReference type="EMBL" id="BFAD01000003">
    <property type="protein sequence ID" value="GBE80355.1"/>
    <property type="molecule type" value="Genomic_DNA"/>
</dbReference>
<dbReference type="RefSeq" id="XP_027611268.1">
    <property type="nucleotide sequence ID" value="XM_027755467.1"/>
</dbReference>
<evidence type="ECO:0000313" key="2">
    <source>
        <dbReference type="Proteomes" id="UP000287166"/>
    </source>
</evidence>
<gene>
    <name evidence="1" type="ORF">SCP_0300700</name>
</gene>
<dbReference type="Proteomes" id="UP000287166">
    <property type="component" value="Unassembled WGS sequence"/>
</dbReference>
<protein>
    <submittedName>
        <fullName evidence="1">Uncharacterized protein</fullName>
    </submittedName>
</protein>